<gene>
    <name evidence="1" type="ORF">ACFSRZ_05985</name>
</gene>
<proteinExistence type="predicted"/>
<evidence type="ECO:0000313" key="2">
    <source>
        <dbReference type="Proteomes" id="UP001597508"/>
    </source>
</evidence>
<dbReference type="Proteomes" id="UP001597508">
    <property type="component" value="Unassembled WGS sequence"/>
</dbReference>
<evidence type="ECO:0008006" key="3">
    <source>
        <dbReference type="Google" id="ProtNLM"/>
    </source>
</evidence>
<comment type="caution">
    <text evidence="1">The sequence shown here is derived from an EMBL/GenBank/DDBJ whole genome shotgun (WGS) entry which is preliminary data.</text>
</comment>
<evidence type="ECO:0000313" key="1">
    <source>
        <dbReference type="EMBL" id="MFD2566912.1"/>
    </source>
</evidence>
<dbReference type="EMBL" id="JBHULH010000003">
    <property type="protein sequence ID" value="MFD2566912.1"/>
    <property type="molecule type" value="Genomic_DNA"/>
</dbReference>
<organism evidence="1 2">
    <name type="scientific">Pseudotenacibaculum haliotis</name>
    <dbReference type="NCBI Taxonomy" id="1862138"/>
    <lineage>
        <taxon>Bacteria</taxon>
        <taxon>Pseudomonadati</taxon>
        <taxon>Bacteroidota</taxon>
        <taxon>Flavobacteriia</taxon>
        <taxon>Flavobacteriales</taxon>
        <taxon>Flavobacteriaceae</taxon>
        <taxon>Pseudotenacibaculum</taxon>
    </lineage>
</organism>
<dbReference type="RefSeq" id="WP_379665622.1">
    <property type="nucleotide sequence ID" value="NZ_JBHULH010000003.1"/>
</dbReference>
<accession>A0ABW5LRB2</accession>
<protein>
    <recommendedName>
        <fullName evidence="3">Lipoprotein</fullName>
    </recommendedName>
</protein>
<name>A0ABW5LRB2_9FLAO</name>
<sequence length="158" mass="18158">MKTAIYLFMFIGLMTCKSAKIEKNPPFTISGATYNYWFGGQQGVSGIRVIISYETKANDITFDKIYFAKKEGTITISKKEGKSYLIGQINTSKSRNEKGDLILDKDPTKEINNKLPEQTKKIPFELKENEAVIAYTYKGKQRFYKVTKMKQTKTDFYP</sequence>
<reference evidence="2" key="1">
    <citation type="journal article" date="2019" name="Int. J. Syst. Evol. Microbiol.">
        <title>The Global Catalogue of Microorganisms (GCM) 10K type strain sequencing project: providing services to taxonomists for standard genome sequencing and annotation.</title>
        <authorList>
            <consortium name="The Broad Institute Genomics Platform"/>
            <consortium name="The Broad Institute Genome Sequencing Center for Infectious Disease"/>
            <person name="Wu L."/>
            <person name="Ma J."/>
        </authorList>
    </citation>
    <scope>NUCLEOTIDE SEQUENCE [LARGE SCALE GENOMIC DNA]</scope>
    <source>
        <strain evidence="2">KCTC 52127</strain>
    </source>
</reference>
<keyword evidence="2" id="KW-1185">Reference proteome</keyword>